<gene>
    <name evidence="6" type="ORF">OCH7691_01631</name>
</gene>
<dbReference type="Gene3D" id="3.30.565.10">
    <property type="entry name" value="Histidine kinase-like ATPase, C-terminal domain"/>
    <property type="match status" value="1"/>
</dbReference>
<dbReference type="SMART" id="SM00387">
    <property type="entry name" value="HATPase_c"/>
    <property type="match status" value="1"/>
</dbReference>
<reference evidence="6 7" key="1">
    <citation type="submission" date="2017-03" db="EMBL/GenBank/DDBJ databases">
        <authorList>
            <person name="Afonso C.L."/>
            <person name="Miller P.J."/>
            <person name="Scott M.A."/>
            <person name="Spackman E."/>
            <person name="Goraichik I."/>
            <person name="Dimitrov K.M."/>
            <person name="Suarez D.L."/>
            <person name="Swayne D.E."/>
        </authorList>
    </citation>
    <scope>NUCLEOTIDE SEQUENCE [LARGE SCALE GENOMIC DNA]</scope>
    <source>
        <strain evidence="6 7">CECT 7691</strain>
    </source>
</reference>
<dbReference type="SUPFAM" id="SSF47384">
    <property type="entry name" value="Homodimeric domain of signal transducing histidine kinase"/>
    <property type="match status" value="1"/>
</dbReference>
<evidence type="ECO:0000256" key="3">
    <source>
        <dbReference type="ARBA" id="ARBA00022553"/>
    </source>
</evidence>
<feature type="domain" description="PAC" evidence="5">
    <location>
        <begin position="82"/>
        <end position="134"/>
    </location>
</feature>
<dbReference type="PRINTS" id="PR00344">
    <property type="entry name" value="BCTRLSENSOR"/>
</dbReference>
<dbReference type="Pfam" id="PF00512">
    <property type="entry name" value="HisKA"/>
    <property type="match status" value="1"/>
</dbReference>
<dbReference type="Gene3D" id="1.10.287.130">
    <property type="match status" value="1"/>
</dbReference>
<dbReference type="SUPFAM" id="SSF55874">
    <property type="entry name" value="ATPase domain of HSP90 chaperone/DNA topoisomerase II/histidine kinase"/>
    <property type="match status" value="1"/>
</dbReference>
<evidence type="ECO:0000256" key="1">
    <source>
        <dbReference type="ARBA" id="ARBA00000085"/>
    </source>
</evidence>
<dbReference type="SMART" id="SM00388">
    <property type="entry name" value="HisKA"/>
    <property type="match status" value="1"/>
</dbReference>
<proteinExistence type="predicted"/>
<comment type="catalytic activity">
    <reaction evidence="1">
        <text>ATP + protein L-histidine = ADP + protein N-phospho-L-histidine.</text>
        <dbReference type="EC" id="2.7.13.3"/>
    </reaction>
</comment>
<dbReference type="Proteomes" id="UP000193200">
    <property type="component" value="Unassembled WGS sequence"/>
</dbReference>
<dbReference type="InterPro" id="IPR003661">
    <property type="entry name" value="HisK_dim/P_dom"/>
</dbReference>
<feature type="domain" description="Histidine kinase" evidence="4">
    <location>
        <begin position="147"/>
        <end position="369"/>
    </location>
</feature>
<dbReference type="EMBL" id="FWFR01000001">
    <property type="protein sequence ID" value="SLN39185.1"/>
    <property type="molecule type" value="Genomic_DNA"/>
</dbReference>
<dbReference type="InterPro" id="IPR013655">
    <property type="entry name" value="PAS_fold_3"/>
</dbReference>
<dbReference type="InterPro" id="IPR035965">
    <property type="entry name" value="PAS-like_dom_sf"/>
</dbReference>
<dbReference type="InterPro" id="IPR036097">
    <property type="entry name" value="HisK_dim/P_sf"/>
</dbReference>
<keyword evidence="7" id="KW-1185">Reference proteome</keyword>
<evidence type="ECO:0000313" key="7">
    <source>
        <dbReference type="Proteomes" id="UP000193200"/>
    </source>
</evidence>
<dbReference type="OrthoDB" id="9805722at2"/>
<dbReference type="InterPro" id="IPR036890">
    <property type="entry name" value="HATPase_C_sf"/>
</dbReference>
<evidence type="ECO:0000313" key="6">
    <source>
        <dbReference type="EMBL" id="SLN39185.1"/>
    </source>
</evidence>
<dbReference type="InterPro" id="IPR001610">
    <property type="entry name" value="PAC"/>
</dbReference>
<organism evidence="6 7">
    <name type="scientific">Oceanibacterium hippocampi</name>
    <dbReference type="NCBI Taxonomy" id="745714"/>
    <lineage>
        <taxon>Bacteria</taxon>
        <taxon>Pseudomonadati</taxon>
        <taxon>Pseudomonadota</taxon>
        <taxon>Alphaproteobacteria</taxon>
        <taxon>Sneathiellales</taxon>
        <taxon>Sneathiellaceae</taxon>
        <taxon>Oceanibacterium</taxon>
    </lineage>
</organism>
<dbReference type="AlphaFoldDB" id="A0A1Y5SFF8"/>
<dbReference type="PANTHER" id="PTHR43065">
    <property type="entry name" value="SENSOR HISTIDINE KINASE"/>
    <property type="match status" value="1"/>
</dbReference>
<dbReference type="InterPro" id="IPR000014">
    <property type="entry name" value="PAS"/>
</dbReference>
<dbReference type="CDD" id="cd00130">
    <property type="entry name" value="PAS"/>
    <property type="match status" value="1"/>
</dbReference>
<dbReference type="PROSITE" id="PS50109">
    <property type="entry name" value="HIS_KIN"/>
    <property type="match status" value="1"/>
</dbReference>
<dbReference type="CDD" id="cd00082">
    <property type="entry name" value="HisKA"/>
    <property type="match status" value="1"/>
</dbReference>
<dbReference type="EC" id="2.7.13.3" evidence="2"/>
<dbReference type="PROSITE" id="PS50113">
    <property type="entry name" value="PAC"/>
    <property type="match status" value="1"/>
</dbReference>
<dbReference type="GO" id="GO:0000155">
    <property type="term" value="F:phosphorelay sensor kinase activity"/>
    <property type="evidence" value="ECO:0007669"/>
    <property type="project" value="InterPro"/>
</dbReference>
<evidence type="ECO:0000259" key="4">
    <source>
        <dbReference type="PROSITE" id="PS50109"/>
    </source>
</evidence>
<dbReference type="Pfam" id="PF08447">
    <property type="entry name" value="PAS_3"/>
    <property type="match status" value="1"/>
</dbReference>
<protein>
    <recommendedName>
        <fullName evidence="2">histidine kinase</fullName>
        <ecNumber evidence="2">2.7.13.3</ecNumber>
    </recommendedName>
</protein>
<accession>A0A1Y5SFF8</accession>
<dbReference type="Gene3D" id="3.30.450.20">
    <property type="entry name" value="PAS domain"/>
    <property type="match status" value="1"/>
</dbReference>
<dbReference type="Pfam" id="PF02518">
    <property type="entry name" value="HATPase_c"/>
    <property type="match status" value="1"/>
</dbReference>
<dbReference type="SMART" id="SM00086">
    <property type="entry name" value="PAC"/>
    <property type="match status" value="1"/>
</dbReference>
<dbReference type="InterPro" id="IPR005467">
    <property type="entry name" value="His_kinase_dom"/>
</dbReference>
<evidence type="ECO:0000259" key="5">
    <source>
        <dbReference type="PROSITE" id="PS50113"/>
    </source>
</evidence>
<keyword evidence="3" id="KW-0597">Phosphoprotein</keyword>
<dbReference type="NCBIfam" id="TIGR00229">
    <property type="entry name" value="sensory_box"/>
    <property type="match status" value="1"/>
</dbReference>
<name>A0A1Y5SFF8_9PROT</name>
<dbReference type="InParanoid" id="A0A1Y5SFF8"/>
<evidence type="ECO:0000256" key="2">
    <source>
        <dbReference type="ARBA" id="ARBA00012438"/>
    </source>
</evidence>
<sequence length="380" mass="40830">MMSTLPGELYAYQEIAKRMNQVFWADNPEQTKNLFLVGNYEELYGRSAAPLESDPLDWLNAVHPDDREAVEARLPLQAAGSFDMTFRVVHPDGTLKWLHDRAFLVRDPEGKPLYHAGIVEDVTEARLLEERLRQDQTMTAIGALAGGVAHDFNNLLAIVLGNLDIALAGDLPAPLHEALTRALDAADRGAGLTRRLLAYSRRQLLTPGPIDGAAFLRGRKALIEDVLGAEISLRIAIEDGLWTCFADDRDLETALVNLAINGHEAMTAGGTLTIAADNVRLDARYATRHAAVTAGDYVRFSVTDTGAGMTAAVVDQAFEPFFTTKGVGHVSGLGLAMAYGFARQSGGHITLHSAPGKGTTVELYLPRLVPGPNDGAGPAA</sequence>
<dbReference type="PANTHER" id="PTHR43065:SF49">
    <property type="entry name" value="HISTIDINE KINASE"/>
    <property type="match status" value="1"/>
</dbReference>
<dbReference type="Gene3D" id="2.10.70.100">
    <property type="match status" value="1"/>
</dbReference>
<dbReference type="InterPro" id="IPR003594">
    <property type="entry name" value="HATPase_dom"/>
</dbReference>
<dbReference type="InterPro" id="IPR000700">
    <property type="entry name" value="PAS-assoc_C"/>
</dbReference>
<dbReference type="InterPro" id="IPR004358">
    <property type="entry name" value="Sig_transdc_His_kin-like_C"/>
</dbReference>
<dbReference type="SUPFAM" id="SSF55785">
    <property type="entry name" value="PYP-like sensor domain (PAS domain)"/>
    <property type="match status" value="1"/>
</dbReference>